<evidence type="ECO:0000313" key="1">
    <source>
        <dbReference type="EMBL" id="AXG66726.1"/>
    </source>
</evidence>
<dbReference type="EMBL" id="MH460460">
    <property type="protein sequence ID" value="AXG66726.1"/>
    <property type="molecule type" value="Genomic_DNA"/>
</dbReference>
<organism evidence="1 2">
    <name type="scientific">Dickeya phage vB_DsoM_JA13</name>
    <dbReference type="NCBI Taxonomy" id="2283030"/>
    <lineage>
        <taxon>Viruses</taxon>
        <taxon>Duplodnaviria</taxon>
        <taxon>Heunggongvirae</taxon>
        <taxon>Uroviricota</taxon>
        <taxon>Caudoviricetes</taxon>
        <taxon>Salmondvirus</taxon>
        <taxon>Salmondvirus JA11</taxon>
    </lineage>
</organism>
<sequence length="118" mass="13948">MYRCLDSELEKAAFTLFPRTLDTEYKRALCYVVFHHVKKSNIAQVSRLVHDIHSKYAYNREDIKAALSVLKSPYAFRAVDMFMDRDQKNRLVRVARDANIAEWLSEVEEKYPHVTCMM</sequence>
<dbReference type="Proteomes" id="UP000263742">
    <property type="component" value="Segment"/>
</dbReference>
<gene>
    <name evidence="1" type="ORF">JA13_323</name>
</gene>
<evidence type="ECO:0000313" key="2">
    <source>
        <dbReference type="Proteomes" id="UP000263742"/>
    </source>
</evidence>
<name>A0A384ZWW4_9CAUD</name>
<reference evidence="1 2" key="1">
    <citation type="journal article" date="2018" name="Front. Microbiol.">
        <title>Jumbo Bacteriophages Are Represented Within an Increasing Diversity of Environmental Viruses Infecting the Emerging Phytopathogen, Dickeya solani.</title>
        <authorList>
            <person name="Day A.W."/>
            <person name="Ahn J."/>
            <person name="Salmond G.P.C."/>
        </authorList>
    </citation>
    <scope>NUCLEOTIDE SEQUENCE [LARGE SCALE GENOMIC DNA]</scope>
</reference>
<accession>A0A384ZWW4</accession>
<proteinExistence type="predicted"/>
<protein>
    <submittedName>
        <fullName evidence="1">Uncharacterized protein</fullName>
    </submittedName>
</protein>